<keyword evidence="2" id="KW-1185">Reference proteome</keyword>
<gene>
    <name evidence="1" type="ORF">E2C01_097754</name>
</gene>
<organism evidence="1 2">
    <name type="scientific">Portunus trituberculatus</name>
    <name type="common">Swimming crab</name>
    <name type="synonym">Neptunus trituberculatus</name>
    <dbReference type="NCBI Taxonomy" id="210409"/>
    <lineage>
        <taxon>Eukaryota</taxon>
        <taxon>Metazoa</taxon>
        <taxon>Ecdysozoa</taxon>
        <taxon>Arthropoda</taxon>
        <taxon>Crustacea</taxon>
        <taxon>Multicrustacea</taxon>
        <taxon>Malacostraca</taxon>
        <taxon>Eumalacostraca</taxon>
        <taxon>Eucarida</taxon>
        <taxon>Decapoda</taxon>
        <taxon>Pleocyemata</taxon>
        <taxon>Brachyura</taxon>
        <taxon>Eubrachyura</taxon>
        <taxon>Portunoidea</taxon>
        <taxon>Portunidae</taxon>
        <taxon>Portuninae</taxon>
        <taxon>Portunus</taxon>
    </lineage>
</organism>
<dbReference type="EMBL" id="VSRR010130298">
    <property type="protein sequence ID" value="MPD02190.1"/>
    <property type="molecule type" value="Genomic_DNA"/>
</dbReference>
<protein>
    <submittedName>
        <fullName evidence="1">Uncharacterized protein</fullName>
    </submittedName>
</protein>
<proteinExistence type="predicted"/>
<comment type="caution">
    <text evidence="1">The sequence shown here is derived from an EMBL/GenBank/DDBJ whole genome shotgun (WGS) entry which is preliminary data.</text>
</comment>
<sequence>MCGVDVVVVVVAVVSRLPRVVPDYQGGVTQGWCGGREGVRGEVECACECVKEPLLRGILFNGTLPWCGKGACMLQEPVELHKDRCNHTRQAH</sequence>
<dbReference type="AlphaFoldDB" id="A0A5B7K587"/>
<evidence type="ECO:0000313" key="2">
    <source>
        <dbReference type="Proteomes" id="UP000324222"/>
    </source>
</evidence>
<reference evidence="1 2" key="1">
    <citation type="submission" date="2019-05" db="EMBL/GenBank/DDBJ databases">
        <title>Another draft genome of Portunus trituberculatus and its Hox gene families provides insights of decapod evolution.</title>
        <authorList>
            <person name="Jeong J.-H."/>
            <person name="Song I."/>
            <person name="Kim S."/>
            <person name="Choi T."/>
            <person name="Kim D."/>
            <person name="Ryu S."/>
            <person name="Kim W."/>
        </authorList>
    </citation>
    <scope>NUCLEOTIDE SEQUENCE [LARGE SCALE GENOMIC DNA]</scope>
    <source>
        <tissue evidence="1">Muscle</tissue>
    </source>
</reference>
<dbReference type="Proteomes" id="UP000324222">
    <property type="component" value="Unassembled WGS sequence"/>
</dbReference>
<accession>A0A5B7K587</accession>
<name>A0A5B7K587_PORTR</name>
<evidence type="ECO:0000313" key="1">
    <source>
        <dbReference type="EMBL" id="MPD02190.1"/>
    </source>
</evidence>